<comment type="similarity">
    <text evidence="1">Belongs to the HpcH/HpaI aldolase family.</text>
</comment>
<evidence type="ECO:0000256" key="1">
    <source>
        <dbReference type="ARBA" id="ARBA00005568"/>
    </source>
</evidence>
<proteinExistence type="inferred from homology"/>
<keyword evidence="6" id="KW-1185">Reference proteome</keyword>
<accession>A0A9X2DSJ2</accession>
<evidence type="ECO:0000259" key="4">
    <source>
        <dbReference type="Pfam" id="PF03328"/>
    </source>
</evidence>
<name>A0A9X2DSJ2_9BACI</name>
<keyword evidence="2" id="KW-0479">Metal-binding</keyword>
<dbReference type="InterPro" id="IPR005000">
    <property type="entry name" value="Aldolase/citrate-lyase_domain"/>
</dbReference>
<dbReference type="Proteomes" id="UP001139179">
    <property type="component" value="Unassembled WGS sequence"/>
</dbReference>
<dbReference type="GO" id="GO:0016832">
    <property type="term" value="F:aldehyde-lyase activity"/>
    <property type="evidence" value="ECO:0007669"/>
    <property type="project" value="TreeGrafter"/>
</dbReference>
<evidence type="ECO:0000256" key="2">
    <source>
        <dbReference type="ARBA" id="ARBA00022723"/>
    </source>
</evidence>
<dbReference type="InterPro" id="IPR015813">
    <property type="entry name" value="Pyrv/PenolPyrv_kinase-like_dom"/>
</dbReference>
<sequence length="267" mass="29354">MKNRLEKNRVKETIKRGDVSFGFYVATPSPTIVELAGVAGMEWVRIDWAHSAVDLPMIENMIRAAENYNMAPFVRLNLDEQKISSVLELGALGIIVPDIETAGDARMIVNAAKFSPVGERGMFSAPRKSGYGAVDGASFKKWTNEEVMVGIQIENVKAIDQLEDILDVDGIDMVLSGRGDLANALGVPGQRNHPDVLRVEEEIFQIARKKGKVISPQLDPTATDFQTKITDWKERGAQVISFGHDLPIIKHALEQIVQLAQAAKAVH</sequence>
<evidence type="ECO:0000313" key="5">
    <source>
        <dbReference type="EMBL" id="MCM3715906.1"/>
    </source>
</evidence>
<keyword evidence="3 5" id="KW-0456">Lyase</keyword>
<dbReference type="InterPro" id="IPR050251">
    <property type="entry name" value="HpcH-HpaI_aldolase"/>
</dbReference>
<dbReference type="Pfam" id="PF03328">
    <property type="entry name" value="HpcH_HpaI"/>
    <property type="match status" value="1"/>
</dbReference>
<dbReference type="SUPFAM" id="SSF51621">
    <property type="entry name" value="Phosphoenolpyruvate/pyruvate domain"/>
    <property type="match status" value="1"/>
</dbReference>
<dbReference type="GO" id="GO:0046872">
    <property type="term" value="F:metal ion binding"/>
    <property type="evidence" value="ECO:0007669"/>
    <property type="project" value="UniProtKB-KW"/>
</dbReference>
<protein>
    <submittedName>
        <fullName evidence="5">Aldolase/citrate lyase family protein</fullName>
    </submittedName>
</protein>
<feature type="domain" description="HpcH/HpaI aldolase/citrate lyase" evidence="4">
    <location>
        <begin position="21"/>
        <end position="245"/>
    </location>
</feature>
<evidence type="ECO:0000256" key="3">
    <source>
        <dbReference type="ARBA" id="ARBA00023239"/>
    </source>
</evidence>
<gene>
    <name evidence="5" type="ORF">M3202_17770</name>
</gene>
<evidence type="ECO:0000313" key="6">
    <source>
        <dbReference type="Proteomes" id="UP001139179"/>
    </source>
</evidence>
<dbReference type="PANTHER" id="PTHR30502:SF0">
    <property type="entry name" value="PHOSPHOENOLPYRUVATE CARBOXYLASE FAMILY PROTEIN"/>
    <property type="match status" value="1"/>
</dbReference>
<organism evidence="5 6">
    <name type="scientific">Halalkalibacter oceani</name>
    <dbReference type="NCBI Taxonomy" id="1653776"/>
    <lineage>
        <taxon>Bacteria</taxon>
        <taxon>Bacillati</taxon>
        <taxon>Bacillota</taxon>
        <taxon>Bacilli</taxon>
        <taxon>Bacillales</taxon>
        <taxon>Bacillaceae</taxon>
        <taxon>Halalkalibacter</taxon>
    </lineage>
</organism>
<dbReference type="PANTHER" id="PTHR30502">
    <property type="entry name" value="2-KETO-3-DEOXY-L-RHAMNONATE ALDOLASE"/>
    <property type="match status" value="1"/>
</dbReference>
<comment type="caution">
    <text evidence="5">The sequence shown here is derived from an EMBL/GenBank/DDBJ whole genome shotgun (WGS) entry which is preliminary data.</text>
</comment>
<dbReference type="RefSeq" id="WP_251224600.1">
    <property type="nucleotide sequence ID" value="NZ_JAMBOL010000024.1"/>
</dbReference>
<dbReference type="GO" id="GO:0005737">
    <property type="term" value="C:cytoplasm"/>
    <property type="evidence" value="ECO:0007669"/>
    <property type="project" value="TreeGrafter"/>
</dbReference>
<reference evidence="5" key="1">
    <citation type="submission" date="2022-05" db="EMBL/GenBank/DDBJ databases">
        <title>Comparative Genomics of Spacecraft Associated Microbes.</title>
        <authorList>
            <person name="Tran M.T."/>
            <person name="Wright A."/>
            <person name="Seuylemezian A."/>
            <person name="Eisen J."/>
            <person name="Coil D."/>
        </authorList>
    </citation>
    <scope>NUCLEOTIDE SEQUENCE</scope>
    <source>
        <strain evidence="5">214.1.1</strain>
    </source>
</reference>
<dbReference type="EMBL" id="JAMBOL010000024">
    <property type="protein sequence ID" value="MCM3715906.1"/>
    <property type="molecule type" value="Genomic_DNA"/>
</dbReference>
<dbReference type="Gene3D" id="3.20.20.60">
    <property type="entry name" value="Phosphoenolpyruvate-binding domains"/>
    <property type="match status" value="1"/>
</dbReference>
<dbReference type="AlphaFoldDB" id="A0A9X2DSJ2"/>
<dbReference type="InterPro" id="IPR040442">
    <property type="entry name" value="Pyrv_kinase-like_dom_sf"/>
</dbReference>